<accession>A0AA38WWY0</accession>
<evidence type="ECO:0000259" key="1">
    <source>
        <dbReference type="Pfam" id="PF08386"/>
    </source>
</evidence>
<name>A0AA38WWY0_9EURO</name>
<protein>
    <recommendedName>
        <fullName evidence="1">Peptidase S33 tripeptidyl aminopeptidase-like C-terminal domain-containing protein</fullName>
    </recommendedName>
</protein>
<dbReference type="SUPFAM" id="SSF53474">
    <property type="entry name" value="alpha/beta-Hydrolases"/>
    <property type="match status" value="1"/>
</dbReference>
<dbReference type="Gene3D" id="3.40.50.1820">
    <property type="entry name" value="alpha/beta hydrolase"/>
    <property type="match status" value="1"/>
</dbReference>
<organism evidence="2 3">
    <name type="scientific">Cladophialophora chaetospira</name>
    <dbReference type="NCBI Taxonomy" id="386627"/>
    <lineage>
        <taxon>Eukaryota</taxon>
        <taxon>Fungi</taxon>
        <taxon>Dikarya</taxon>
        <taxon>Ascomycota</taxon>
        <taxon>Pezizomycotina</taxon>
        <taxon>Eurotiomycetes</taxon>
        <taxon>Chaetothyriomycetidae</taxon>
        <taxon>Chaetothyriales</taxon>
        <taxon>Herpotrichiellaceae</taxon>
        <taxon>Cladophialophora</taxon>
    </lineage>
</organism>
<reference evidence="2" key="1">
    <citation type="submission" date="2022-10" db="EMBL/GenBank/DDBJ databases">
        <title>Culturing micro-colonial fungi from biological soil crusts in the Mojave desert and describing Neophaeococcomyces mojavensis, and introducing the new genera and species Taxawa tesnikishii.</title>
        <authorList>
            <person name="Kurbessoian T."/>
            <person name="Stajich J.E."/>
        </authorList>
    </citation>
    <scope>NUCLEOTIDE SEQUENCE</scope>
    <source>
        <strain evidence="2">TK_41</strain>
    </source>
</reference>
<gene>
    <name evidence="2" type="ORF">H2200_012833</name>
</gene>
<dbReference type="AlphaFoldDB" id="A0AA38WWY0"/>
<comment type="caution">
    <text evidence="2">The sequence shown here is derived from an EMBL/GenBank/DDBJ whole genome shotgun (WGS) entry which is preliminary data.</text>
</comment>
<dbReference type="Proteomes" id="UP001172673">
    <property type="component" value="Unassembled WGS sequence"/>
</dbReference>
<feature type="domain" description="Peptidase S33 tripeptidyl aminopeptidase-like C-terminal" evidence="1">
    <location>
        <begin position="367"/>
        <end position="466"/>
    </location>
</feature>
<evidence type="ECO:0000313" key="3">
    <source>
        <dbReference type="Proteomes" id="UP001172673"/>
    </source>
</evidence>
<evidence type="ECO:0000313" key="2">
    <source>
        <dbReference type="EMBL" id="KAJ9602640.1"/>
    </source>
</evidence>
<sequence>MLNVPLDYSQPNRSRAAIPLIKISAKANSPNGTYQGMLLLNPGGPGDSGVDLILTIGNSYLGPVIGTNFDIVSFDPRGIGRSRPLANCSQIAEANDKITKRAFGLVGPEEPDAFWEETFAEARTFGTQCASAIGGPDGAGEHMSTPVVATDMVSIIDAFAATPRGMKAAGNSSLLNYWGFSYGSFLGRRVVDPDDYSSGRIHQNVIYTDAAVALFFTYCHLAGPKLCPFYTGTTVSDIEARFEDLFATLNATHAVAQKFKNATVIIESLQIIKGTIRNNAVAPISSFPAMAQQLIAYESVLKNLTVDGINAASEIGATSPVVPGTIVEPPEWLPAVFCTDSPSIFNKTYRDLKASINTLERESFVGGEAWASFWAYCTSWPIRAKWRFAGPFGAHTKNPILYISNTIDPLTPIDNSLKWSPRFPGSQVLTIEGVGHTSRGPINACANSKIGHFFQTGELPGAGTICKAEAGAFGVIANVSSASIFAR</sequence>
<dbReference type="EMBL" id="JAPDRK010000025">
    <property type="protein sequence ID" value="KAJ9602640.1"/>
    <property type="molecule type" value="Genomic_DNA"/>
</dbReference>
<dbReference type="InterPro" id="IPR029058">
    <property type="entry name" value="AB_hydrolase_fold"/>
</dbReference>
<dbReference type="InterPro" id="IPR013595">
    <property type="entry name" value="Pept_S33_TAP-like_C"/>
</dbReference>
<proteinExistence type="predicted"/>
<keyword evidence="3" id="KW-1185">Reference proteome</keyword>
<dbReference type="Pfam" id="PF08386">
    <property type="entry name" value="Abhydrolase_4"/>
    <property type="match status" value="1"/>
</dbReference>